<dbReference type="AlphaFoldDB" id="A0A0F3IWW9"/>
<evidence type="ECO:0000313" key="2">
    <source>
        <dbReference type="Proteomes" id="UP000033774"/>
    </source>
</evidence>
<evidence type="ECO:0000313" key="1">
    <source>
        <dbReference type="EMBL" id="KJV11043.1"/>
    </source>
</evidence>
<dbReference type="PANTHER" id="PTHR30087">
    <property type="entry name" value="INNER MEMBRANE PROTEIN"/>
    <property type="match status" value="1"/>
</dbReference>
<dbReference type="Pfam" id="PF04463">
    <property type="entry name" value="2-thiour_desulf"/>
    <property type="match status" value="1"/>
</dbReference>
<accession>A0A0F3IWW9</accession>
<comment type="caution">
    <text evidence="1">The sequence shown here is derived from an EMBL/GenBank/DDBJ whole genome shotgun (WGS) entry which is preliminary data.</text>
</comment>
<dbReference type="PANTHER" id="PTHR30087:SF1">
    <property type="entry name" value="HYPOTHETICAL CYTOSOLIC PROTEIN"/>
    <property type="match status" value="1"/>
</dbReference>
<organism evidence="1 2">
    <name type="scientific">Elstera litoralis</name>
    <dbReference type="NCBI Taxonomy" id="552518"/>
    <lineage>
        <taxon>Bacteria</taxon>
        <taxon>Pseudomonadati</taxon>
        <taxon>Pseudomonadota</taxon>
        <taxon>Alphaproteobacteria</taxon>
        <taxon>Rhodospirillales</taxon>
        <taxon>Rhodospirillaceae</taxon>
        <taxon>Elstera</taxon>
    </lineage>
</organism>
<gene>
    <name evidence="1" type="ORF">VZ95_00985</name>
</gene>
<dbReference type="EMBL" id="LAJY01000014">
    <property type="protein sequence ID" value="KJV11043.1"/>
    <property type="molecule type" value="Genomic_DNA"/>
</dbReference>
<dbReference type="RefSeq" id="WP_045774220.1">
    <property type="nucleotide sequence ID" value="NZ_LAJY01000014.1"/>
</dbReference>
<reference evidence="1 2" key="1">
    <citation type="submission" date="2015-03" db="EMBL/GenBank/DDBJ databases">
        <title>Draft genome sequence of Elstera litoralis.</title>
        <authorList>
            <person name="Rahalkar M.C."/>
            <person name="Dhakephalkar P.K."/>
            <person name="Pore S.D."/>
            <person name="Arora P."/>
            <person name="Kapse N.G."/>
            <person name="Pandit P.S."/>
        </authorList>
    </citation>
    <scope>NUCLEOTIDE SEQUENCE [LARGE SCALE GENOMIC DNA]</scope>
    <source>
        <strain evidence="1 2">Dia-1</strain>
    </source>
</reference>
<dbReference type="InterPro" id="IPR007553">
    <property type="entry name" value="2-thiour_desulf"/>
</dbReference>
<name>A0A0F3IWW9_9PROT</name>
<protein>
    <submittedName>
        <fullName evidence="1">Purine nucleoside phosphorylase</fullName>
    </submittedName>
</protein>
<sequence length="159" mass="17200">MVFTRLLVSACLLGQKVRYNGSDKRLGDRLLALWQQQGRIVPICPEVAAGLPTPRPPAEIRPSDGRIFDDTGAEVTDIFETGAQIALTVAQREGCRFALLTDGSPSCGARFIYDGSFSGTRIPGAGRTVALLRRHGIAVYTPSDIHSLSMALEREDRSA</sequence>
<proteinExistence type="predicted"/>
<dbReference type="Proteomes" id="UP000033774">
    <property type="component" value="Unassembled WGS sequence"/>
</dbReference>
<dbReference type="PATRIC" id="fig|552518.3.peg.498"/>
<keyword evidence="2" id="KW-1185">Reference proteome</keyword>
<dbReference type="OrthoDB" id="495783at2"/>